<feature type="region of interest" description="Disordered" evidence="2">
    <location>
        <begin position="514"/>
        <end position="543"/>
    </location>
</feature>
<feature type="compositionally biased region" description="Low complexity" evidence="2">
    <location>
        <begin position="82"/>
        <end position="101"/>
    </location>
</feature>
<feature type="domain" description="Helicase HerA-like C-terminal" evidence="3">
    <location>
        <begin position="137"/>
        <end position="635"/>
    </location>
</feature>
<dbReference type="EMBL" id="AGWM01000011">
    <property type="protein sequence ID" value="EPD26642.1"/>
    <property type="molecule type" value="Genomic_DNA"/>
</dbReference>
<dbReference type="CDD" id="cd01127">
    <property type="entry name" value="TrwB_TraG_TraD_VirD4"/>
    <property type="match status" value="1"/>
</dbReference>
<sequence length="638" mass="67076">MDSHGHCPLYNIGMNDADIARLRAQAAEAAAKAARAEAELAQARLDAALAAAASPAVATAADATAGAEGADGADTITTATAAEKRSPAQPAAASPEQSPESTGEDYASEVARSYQISGPALTLGAYLDPAGNPRPDVLVRLPFASFNRHGLVCGATGTGKTRTLQLLAEQLSAAGVAVFLTDIKGDLSGLCEAGVASDKLTARTRALGQDWSGASFPLHLYSLTESTGVPLRSTVEDFGALLLARALKLNDTQESALALVFAWAEKENLHLYTLEDLREVLHYLTTAGKAELSGIGGVSTATAGVILREVSALAAQGGDMFFQRPSFSPSELIAHEGERGVISALELPDVRDMPELFSTFTMWILSRLFSDLPEVGDTPLPRLVFFFDEAHLLFSGASRNFVDEVTRVVRLIRSKGVGVFFVTQTPQDIPESVLAQLGTRIHHALRAHTPKDVKILKETAKTFPFSPLDIAAVLPALGTGEAVVTGLGDDGAPTAVAPTRLWAPRSIMGPAGPAALSTALGTTPRPAPIAGDTASEGAARAVAARRAQREAAAVAAKEAEEQRRAAEAAAKKAAREAEKKLAAAEREAERQARQAQRNAEKEAQRQARRRDAAIDSVVRSAGRSLGRSIINSIFGRRR</sequence>
<evidence type="ECO:0000256" key="1">
    <source>
        <dbReference type="SAM" id="Coils"/>
    </source>
</evidence>
<dbReference type="Proteomes" id="UP000014393">
    <property type="component" value="Unassembled WGS sequence"/>
</dbReference>
<gene>
    <name evidence="4" type="ORF">HMPREF9237_01267</name>
</gene>
<dbReference type="PANTHER" id="PTHR30121:SF6">
    <property type="entry name" value="SLR6007 PROTEIN"/>
    <property type="match status" value="1"/>
</dbReference>
<keyword evidence="5" id="KW-1185">Reference proteome</keyword>
<evidence type="ECO:0000313" key="5">
    <source>
        <dbReference type="Proteomes" id="UP000014393"/>
    </source>
</evidence>
<evidence type="ECO:0000313" key="4">
    <source>
        <dbReference type="EMBL" id="EPD26642.1"/>
    </source>
</evidence>
<evidence type="ECO:0000256" key="2">
    <source>
        <dbReference type="SAM" id="MobiDB-lite"/>
    </source>
</evidence>
<dbReference type="AlphaFoldDB" id="S2W254"/>
<dbReference type="Gene3D" id="3.40.50.300">
    <property type="entry name" value="P-loop containing nucleotide triphosphate hydrolases"/>
    <property type="match status" value="2"/>
</dbReference>
<protein>
    <recommendedName>
        <fullName evidence="3">Helicase HerA-like C-terminal domain-containing protein</fullName>
    </recommendedName>
</protein>
<evidence type="ECO:0000259" key="3">
    <source>
        <dbReference type="Pfam" id="PF05872"/>
    </source>
</evidence>
<proteinExistence type="predicted"/>
<name>S2W254_9ACTO</name>
<feature type="region of interest" description="Disordered" evidence="2">
    <location>
        <begin position="82"/>
        <end position="108"/>
    </location>
</feature>
<dbReference type="Pfam" id="PF05872">
    <property type="entry name" value="HerA_C"/>
    <property type="match status" value="1"/>
</dbReference>
<feature type="coiled-coil region" evidence="1">
    <location>
        <begin position="17"/>
        <end position="53"/>
    </location>
</feature>
<dbReference type="PATRIC" id="fig|883067.3.peg.1240"/>
<dbReference type="InterPro" id="IPR051162">
    <property type="entry name" value="T4SS_component"/>
</dbReference>
<accession>S2W254</accession>
<reference evidence="4 5" key="1">
    <citation type="submission" date="2013-05" db="EMBL/GenBank/DDBJ databases">
        <title>The Genome Sequence of Actinobaculum schaalii FB123-CNA2.</title>
        <authorList>
            <consortium name="The Broad Institute Genomics Platform"/>
            <person name="Earl A."/>
            <person name="Ward D."/>
            <person name="Feldgarden M."/>
            <person name="Gevers D."/>
            <person name="Saerens B."/>
            <person name="Vaneechoutte M."/>
            <person name="Walker B."/>
            <person name="Young S."/>
            <person name="Zeng Q."/>
            <person name="Gargeya S."/>
            <person name="Fitzgerald M."/>
            <person name="Haas B."/>
            <person name="Abouelleil A."/>
            <person name="Allen A.W."/>
            <person name="Alvarado L."/>
            <person name="Arachchi H.M."/>
            <person name="Berlin A.M."/>
            <person name="Chapman S.B."/>
            <person name="Gainer-Dewar J."/>
            <person name="Goldberg J."/>
            <person name="Griggs A."/>
            <person name="Gujja S."/>
            <person name="Hansen M."/>
            <person name="Howarth C."/>
            <person name="Imamovic A."/>
            <person name="Ireland A."/>
            <person name="Larimer J."/>
            <person name="McCowan C."/>
            <person name="Murphy C."/>
            <person name="Pearson M."/>
            <person name="Poon T.W."/>
            <person name="Priest M."/>
            <person name="Roberts A."/>
            <person name="Saif S."/>
            <person name="Shea T."/>
            <person name="Sisk P."/>
            <person name="Sykes S."/>
            <person name="Wortman J."/>
            <person name="Nusbaum C."/>
            <person name="Birren B."/>
        </authorList>
    </citation>
    <scope>NUCLEOTIDE SEQUENCE [LARGE SCALE GENOMIC DNA]</scope>
    <source>
        <strain evidence="4 5">FB123-CNA-2</strain>
    </source>
</reference>
<organism evidence="4 5">
    <name type="scientific">Actinotignum schaalii FB123-CNA-2</name>
    <dbReference type="NCBI Taxonomy" id="883067"/>
    <lineage>
        <taxon>Bacteria</taxon>
        <taxon>Bacillati</taxon>
        <taxon>Actinomycetota</taxon>
        <taxon>Actinomycetes</taxon>
        <taxon>Actinomycetales</taxon>
        <taxon>Actinomycetaceae</taxon>
        <taxon>Actinotignum</taxon>
    </lineage>
</organism>
<dbReference type="eggNOG" id="COG0433">
    <property type="taxonomic scope" value="Bacteria"/>
</dbReference>
<feature type="region of interest" description="Disordered" evidence="2">
    <location>
        <begin position="565"/>
        <end position="613"/>
    </location>
</feature>
<dbReference type="SUPFAM" id="SSF52540">
    <property type="entry name" value="P-loop containing nucleoside triphosphate hydrolases"/>
    <property type="match status" value="1"/>
</dbReference>
<comment type="caution">
    <text evidence="4">The sequence shown here is derived from an EMBL/GenBank/DDBJ whole genome shotgun (WGS) entry which is preliminary data.</text>
</comment>
<keyword evidence="1" id="KW-0175">Coiled coil</keyword>
<dbReference type="HOGENOM" id="CLU_028164_2_0_11"/>
<dbReference type="InterPro" id="IPR027417">
    <property type="entry name" value="P-loop_NTPase"/>
</dbReference>
<dbReference type="PANTHER" id="PTHR30121">
    <property type="entry name" value="UNCHARACTERIZED PROTEIN YJGR-RELATED"/>
    <property type="match status" value="1"/>
</dbReference>
<dbReference type="InterPro" id="IPR033186">
    <property type="entry name" value="HerA_C"/>
</dbReference>